<protein>
    <submittedName>
        <fullName evidence="1 3">Uncharacterized protein</fullName>
    </submittedName>
</protein>
<evidence type="ECO:0000313" key="3">
    <source>
        <dbReference type="WBParaSite" id="TCNE_0001254801-mRNA-1"/>
    </source>
</evidence>
<dbReference type="AlphaFoldDB" id="A0A183UVM8"/>
<reference evidence="1 2" key="2">
    <citation type="submission" date="2018-11" db="EMBL/GenBank/DDBJ databases">
        <authorList>
            <consortium name="Pathogen Informatics"/>
        </authorList>
    </citation>
    <scope>NUCLEOTIDE SEQUENCE [LARGE SCALE GENOMIC DNA]</scope>
</reference>
<dbReference type="EMBL" id="UYWY01021315">
    <property type="protein sequence ID" value="VDM43869.1"/>
    <property type="molecule type" value="Genomic_DNA"/>
</dbReference>
<reference evidence="3" key="1">
    <citation type="submission" date="2016-06" db="UniProtKB">
        <authorList>
            <consortium name="WormBaseParasite"/>
        </authorList>
    </citation>
    <scope>IDENTIFICATION</scope>
</reference>
<evidence type="ECO:0000313" key="1">
    <source>
        <dbReference type="EMBL" id="VDM43869.1"/>
    </source>
</evidence>
<name>A0A183UVM8_TOXCA</name>
<proteinExistence type="predicted"/>
<gene>
    <name evidence="1" type="ORF">TCNE_LOCUS12548</name>
</gene>
<dbReference type="WBParaSite" id="TCNE_0001254801-mRNA-1">
    <property type="protein sequence ID" value="TCNE_0001254801-mRNA-1"/>
    <property type="gene ID" value="TCNE_0001254801"/>
</dbReference>
<accession>A0A183UVM8</accession>
<organism evidence="2 3">
    <name type="scientific">Toxocara canis</name>
    <name type="common">Canine roundworm</name>
    <dbReference type="NCBI Taxonomy" id="6265"/>
    <lineage>
        <taxon>Eukaryota</taxon>
        <taxon>Metazoa</taxon>
        <taxon>Ecdysozoa</taxon>
        <taxon>Nematoda</taxon>
        <taxon>Chromadorea</taxon>
        <taxon>Rhabditida</taxon>
        <taxon>Spirurina</taxon>
        <taxon>Ascaridomorpha</taxon>
        <taxon>Ascaridoidea</taxon>
        <taxon>Toxocaridae</taxon>
        <taxon>Toxocara</taxon>
    </lineage>
</organism>
<keyword evidence="2" id="KW-1185">Reference proteome</keyword>
<sequence>MASLTANEEHIAGGMQVNKISSEHYINVSALYERGPRPCFGNYYHYDVEEANDLRKSTDVARDWSGICLST</sequence>
<evidence type="ECO:0000313" key="2">
    <source>
        <dbReference type="Proteomes" id="UP000050794"/>
    </source>
</evidence>
<dbReference type="Proteomes" id="UP000050794">
    <property type="component" value="Unassembled WGS sequence"/>
</dbReference>